<gene>
    <name evidence="4" type="ORF">DV20_12065</name>
</gene>
<dbReference type="Pfam" id="PF19993">
    <property type="entry name" value="DO-GTPase2"/>
    <property type="match status" value="1"/>
</dbReference>
<sequence>MPYILGFIAAIVALYFVAWLLVAGLLWFFLPALSIVLPVAAAAGVLLAFGSALLTLTDRRTPPETVTPDRVTAGATRLRRLRGNNPFARDRAWPAYFSAQAHADLGQVWRADATLLADGWHWIGGVFRRSWPGRAAVAFVLAPGWFAVSAGALAATAVIVGAGGVLLFVLWALWAVPTGLLRAADQLVRRSRGASGSCPACYHVTQLPVFACPGCGEIHRDVRPGRLGGLWRRCGCGHVLPTSVVRAARKIPPRCPRCLEPLRAGAALVTDVRLPVFGPVSAGKTRLVYTGLLAVRDRVAADGGEIEFVDEDSRQTFDNAVSLLGAGGDTVKTPAGELPPAVTVRYTAGRRRALLHLFDAAGEFYADRDDNTELEFLDHAQGLVFVVDPFSLPWVRDQLAGGSSVPVEANPAAEAPEYVYHLTAKRLQDYRVDTRRQRLAVAVVKADLLAGLPPADDLTPDGVRAWLERAGLDNLVLAAERDFREVRYFLVASLAGLPAGDPRSPAAPLAWLSAGAGLRLWADPANASPPGEPDKEPEEAV</sequence>
<evidence type="ECO:0000259" key="3">
    <source>
        <dbReference type="Pfam" id="PF19993"/>
    </source>
</evidence>
<dbReference type="STRING" id="287986.DV20_12065"/>
<proteinExistence type="predicted"/>
<evidence type="ECO:0000313" key="5">
    <source>
        <dbReference type="Proteomes" id="UP000027345"/>
    </source>
</evidence>
<dbReference type="eggNOG" id="ENOG5032RDU">
    <property type="taxonomic scope" value="Bacteria"/>
</dbReference>
<keyword evidence="5" id="KW-1185">Reference proteome</keyword>
<protein>
    <recommendedName>
        <fullName evidence="3">Double-GTPase 2 domain-containing protein</fullName>
    </recommendedName>
</protein>
<name>A0A066U3S7_9PSEU</name>
<dbReference type="OrthoDB" id="2990125at2"/>
<evidence type="ECO:0000256" key="2">
    <source>
        <dbReference type="SAM" id="Phobius"/>
    </source>
</evidence>
<dbReference type="EMBL" id="JMQI01000024">
    <property type="protein sequence ID" value="KDN22111.1"/>
    <property type="molecule type" value="Genomic_DNA"/>
</dbReference>
<keyword evidence="2" id="KW-0472">Membrane</keyword>
<accession>A0A066U3S7</accession>
<dbReference type="AlphaFoldDB" id="A0A066U3S7"/>
<feature type="transmembrane region" description="Helical" evidence="2">
    <location>
        <begin position="7"/>
        <end position="29"/>
    </location>
</feature>
<reference evidence="4 5" key="1">
    <citation type="submission" date="2014-05" db="EMBL/GenBank/DDBJ databases">
        <title>Draft genome sequence of Amycolatopsis rifamycinica DSM 46095.</title>
        <authorList>
            <person name="Lal R."/>
            <person name="Saxena A."/>
            <person name="Kumari R."/>
            <person name="Mukherjee U."/>
            <person name="Singh P."/>
            <person name="Sangwan N."/>
            <person name="Mahato N.K."/>
        </authorList>
    </citation>
    <scope>NUCLEOTIDE SEQUENCE [LARGE SCALE GENOMIC DNA]</scope>
    <source>
        <strain evidence="4 5">DSM 46095</strain>
    </source>
</reference>
<feature type="transmembrane region" description="Helical" evidence="2">
    <location>
        <begin position="35"/>
        <end position="56"/>
    </location>
</feature>
<feature type="region of interest" description="Disordered" evidence="1">
    <location>
        <begin position="522"/>
        <end position="541"/>
    </location>
</feature>
<organism evidence="4 5">
    <name type="scientific">Amycolatopsis rifamycinica</name>
    <dbReference type="NCBI Taxonomy" id="287986"/>
    <lineage>
        <taxon>Bacteria</taxon>
        <taxon>Bacillati</taxon>
        <taxon>Actinomycetota</taxon>
        <taxon>Actinomycetes</taxon>
        <taxon>Pseudonocardiales</taxon>
        <taxon>Pseudonocardiaceae</taxon>
        <taxon>Amycolatopsis</taxon>
    </lineage>
</organism>
<dbReference type="Proteomes" id="UP000027345">
    <property type="component" value="Unassembled WGS sequence"/>
</dbReference>
<dbReference type="InterPro" id="IPR045528">
    <property type="entry name" value="DO-GTPase2"/>
</dbReference>
<feature type="transmembrane region" description="Helical" evidence="2">
    <location>
        <begin position="136"/>
        <end position="159"/>
    </location>
</feature>
<comment type="caution">
    <text evidence="4">The sequence shown here is derived from an EMBL/GenBank/DDBJ whole genome shotgun (WGS) entry which is preliminary data.</text>
</comment>
<keyword evidence="2" id="KW-0812">Transmembrane</keyword>
<evidence type="ECO:0000256" key="1">
    <source>
        <dbReference type="SAM" id="MobiDB-lite"/>
    </source>
</evidence>
<dbReference type="RefSeq" id="WP_051735909.1">
    <property type="nucleotide sequence ID" value="NZ_JMQI01000024.1"/>
</dbReference>
<feature type="domain" description="Double-GTPase 2" evidence="3">
    <location>
        <begin position="274"/>
        <end position="490"/>
    </location>
</feature>
<evidence type="ECO:0000313" key="4">
    <source>
        <dbReference type="EMBL" id="KDN22111.1"/>
    </source>
</evidence>
<keyword evidence="2" id="KW-1133">Transmembrane helix</keyword>